<gene>
    <name evidence="4" type="ORF">HLI28_03960</name>
</gene>
<dbReference type="AlphaFoldDB" id="A0A849K6A8"/>
<keyword evidence="2" id="KW-0812">Transmembrane</keyword>
<evidence type="ECO:0000313" key="4">
    <source>
        <dbReference type="EMBL" id="NNU26697.1"/>
    </source>
</evidence>
<dbReference type="Gene3D" id="2.130.10.10">
    <property type="entry name" value="YVTN repeat-like/Quinoprotein amine dehydrogenase"/>
    <property type="match status" value="1"/>
</dbReference>
<evidence type="ECO:0000256" key="1">
    <source>
        <dbReference type="SAM" id="MobiDB-lite"/>
    </source>
</evidence>
<keyword evidence="5" id="KW-1185">Reference proteome</keyword>
<accession>A0A849K6A8</accession>
<dbReference type="InterPro" id="IPR015943">
    <property type="entry name" value="WD40/YVTN_repeat-like_dom_sf"/>
</dbReference>
<dbReference type="EMBL" id="JABFAJ010000007">
    <property type="protein sequence ID" value="NNU26697.1"/>
    <property type="molecule type" value="Genomic_DNA"/>
</dbReference>
<name>A0A849K6A8_9MICO</name>
<dbReference type="InterPro" id="IPR011047">
    <property type="entry name" value="Quinoprotein_ADH-like_sf"/>
</dbReference>
<keyword evidence="2" id="KW-0472">Membrane</keyword>
<protein>
    <submittedName>
        <fullName evidence="4">PQQ-binding-like beta-propeller repeat protein</fullName>
    </submittedName>
</protein>
<comment type="caution">
    <text evidence="4">The sequence shown here is derived from an EMBL/GenBank/DDBJ whole genome shotgun (WGS) entry which is preliminary data.</text>
</comment>
<feature type="domain" description="Pyrrolo-quinoline quinone repeat" evidence="3">
    <location>
        <begin position="102"/>
        <end position="223"/>
    </location>
</feature>
<dbReference type="Proteomes" id="UP000557204">
    <property type="component" value="Unassembled WGS sequence"/>
</dbReference>
<feature type="region of interest" description="Disordered" evidence="1">
    <location>
        <begin position="15"/>
        <end position="36"/>
    </location>
</feature>
<evidence type="ECO:0000313" key="5">
    <source>
        <dbReference type="Proteomes" id="UP000557204"/>
    </source>
</evidence>
<sequence>MGRQRGGEVVTFDVSHDAADPDATGYPDGGPAPGRTGRAVRAVERWRRAGRRQRRTALGIAAVAVLVLTGGAVAAGALADHVETDRLRTAPGGVLSLDGALTEVWHADVDGLATVLPDGGLAVVRGADLVALEVATGIERWRTTLDDGLECGPRPRLGSGVEWTIPVETVTCVHGADGARAVTVLDADGDVVGRRDLDDDRYGGPLRAVAPAAHGGLLVAEHDSDLPAQVTFASRRQVFAELLRPGLEPGSTQVRLEDALTGERRQTLDLAALSDVVASDCYDLGADGPSGDAVPGPGGRAVLDLGVLLGTPSMVAFDGCAVDGGATYAGVPLGHATDRSTWPDDPVRQPAPGDRFVAPQGSGTIVQTDDGTPVLELPDLRVEVPATDGSSGSGQVAVGTDRVVALADDGTERWEVSLDDPQVLVRTADVVVAGGWNLLAAYDPADGSERWSLAPDAGPRRYVLSAATDGERMTGVLLEFPATGPATFSLFTIDLRTGREVAPRVPLGDGRLGETGQLVAVDGHLLVPEFADREAMTAGPGSAVVGLTVLAPEGA</sequence>
<reference evidence="4 5" key="1">
    <citation type="submission" date="2020-05" db="EMBL/GenBank/DDBJ databases">
        <title>Genome sequence of Isoptericola sp. JC619 isolated from Chilika lagoon, India.</title>
        <authorList>
            <person name="Kumar D."/>
            <person name="Appam K."/>
            <person name="Gandham S."/>
            <person name="Uppada J."/>
            <person name="Sasikala C."/>
            <person name="Venkata Ramana C."/>
        </authorList>
    </citation>
    <scope>NUCLEOTIDE SEQUENCE [LARGE SCALE GENOMIC DNA]</scope>
    <source>
        <strain evidence="4 5">JC619</strain>
    </source>
</reference>
<feature type="domain" description="Pyrrolo-quinoline quinone repeat" evidence="3">
    <location>
        <begin position="392"/>
        <end position="501"/>
    </location>
</feature>
<evidence type="ECO:0000259" key="3">
    <source>
        <dbReference type="Pfam" id="PF13360"/>
    </source>
</evidence>
<feature type="transmembrane region" description="Helical" evidence="2">
    <location>
        <begin position="57"/>
        <end position="79"/>
    </location>
</feature>
<keyword evidence="2" id="KW-1133">Transmembrane helix</keyword>
<dbReference type="SUPFAM" id="SSF50998">
    <property type="entry name" value="Quinoprotein alcohol dehydrogenase-like"/>
    <property type="match status" value="1"/>
</dbReference>
<dbReference type="Pfam" id="PF13360">
    <property type="entry name" value="PQQ_2"/>
    <property type="match status" value="2"/>
</dbReference>
<dbReference type="RefSeq" id="WP_171246210.1">
    <property type="nucleotide sequence ID" value="NZ_JABFAJ010000007.1"/>
</dbReference>
<evidence type="ECO:0000256" key="2">
    <source>
        <dbReference type="SAM" id="Phobius"/>
    </source>
</evidence>
<dbReference type="InterPro" id="IPR002372">
    <property type="entry name" value="PQQ_rpt_dom"/>
</dbReference>
<organism evidence="4 5">
    <name type="scientific">Isoptericola sediminis</name>
    <dbReference type="NCBI Taxonomy" id="2733572"/>
    <lineage>
        <taxon>Bacteria</taxon>
        <taxon>Bacillati</taxon>
        <taxon>Actinomycetota</taxon>
        <taxon>Actinomycetes</taxon>
        <taxon>Micrococcales</taxon>
        <taxon>Promicromonosporaceae</taxon>
        <taxon>Isoptericola</taxon>
    </lineage>
</organism>
<proteinExistence type="predicted"/>